<proteinExistence type="predicted"/>
<dbReference type="InterPro" id="IPR003607">
    <property type="entry name" value="HD/PDEase_dom"/>
</dbReference>
<organism evidence="2">
    <name type="scientific">anaerobic digester metagenome</name>
    <dbReference type="NCBI Taxonomy" id="1263854"/>
    <lineage>
        <taxon>unclassified sequences</taxon>
        <taxon>metagenomes</taxon>
        <taxon>ecological metagenomes</taxon>
    </lineage>
</organism>
<evidence type="ECO:0000313" key="2">
    <source>
        <dbReference type="EMBL" id="VFU16403.1"/>
    </source>
</evidence>
<dbReference type="PANTHER" id="PTHR33525">
    <property type="match status" value="1"/>
</dbReference>
<evidence type="ECO:0000259" key="1">
    <source>
        <dbReference type="PROSITE" id="PS51833"/>
    </source>
</evidence>
<dbReference type="InterPro" id="IPR052340">
    <property type="entry name" value="RNase_Y/CdgJ"/>
</dbReference>
<dbReference type="Pfam" id="PF08668">
    <property type="entry name" value="HDOD"/>
    <property type="match status" value="1"/>
</dbReference>
<name>A0A485M258_9ZZZZ</name>
<accession>A0A485M258</accession>
<dbReference type="Gene3D" id="1.10.3210.10">
    <property type="entry name" value="Hypothetical protein af1432"/>
    <property type="match status" value="1"/>
</dbReference>
<dbReference type="AlphaFoldDB" id="A0A485M258"/>
<dbReference type="PANTHER" id="PTHR33525:SF3">
    <property type="entry name" value="RIBONUCLEASE Y"/>
    <property type="match status" value="1"/>
</dbReference>
<dbReference type="InterPro" id="IPR006675">
    <property type="entry name" value="HDIG_dom"/>
</dbReference>
<dbReference type="EMBL" id="CAADRM010000119">
    <property type="protein sequence ID" value="VFU16403.1"/>
    <property type="molecule type" value="Genomic_DNA"/>
</dbReference>
<reference evidence="2" key="1">
    <citation type="submission" date="2019-03" db="EMBL/GenBank/DDBJ databases">
        <authorList>
            <person name="Hao L."/>
        </authorList>
    </citation>
    <scope>NUCLEOTIDE SEQUENCE</scope>
</reference>
<dbReference type="NCBIfam" id="TIGR00277">
    <property type="entry name" value="HDIG"/>
    <property type="match status" value="1"/>
</dbReference>
<dbReference type="PROSITE" id="PS51833">
    <property type="entry name" value="HDOD"/>
    <property type="match status" value="1"/>
</dbReference>
<sequence>MTVKNTKAQFCVEKRFETIPALDATRARLFEVLQRDDADIERVERIISTDPAVAAKVMKLANSPFYRHTRKHLGLHQSLLTIGLDMVKCISLSMTVMDTLKCETRYARDLWAHSYAAAVIAISLSVSKAEKDRLFTGALLHDLGRMIFLFLAPEVYTALIDSERCRPGEELERQTFSLSHTELGKTVAMKWNFPQEIVEIISSHHRPVNHDSALVCLINHVICQCEREIPEADPSCLGIVRPFLGDTLKDLVNIIAQRYKTNTAMIESLF</sequence>
<dbReference type="InterPro" id="IPR013976">
    <property type="entry name" value="HDOD"/>
</dbReference>
<dbReference type="CDD" id="cd00077">
    <property type="entry name" value="HDc"/>
    <property type="match status" value="1"/>
</dbReference>
<feature type="domain" description="HDOD" evidence="1">
    <location>
        <begin position="19"/>
        <end position="207"/>
    </location>
</feature>
<dbReference type="SUPFAM" id="SSF109604">
    <property type="entry name" value="HD-domain/PDEase-like"/>
    <property type="match status" value="1"/>
</dbReference>
<gene>
    <name evidence="2" type="ORF">SCFA_540027</name>
</gene>
<protein>
    <submittedName>
        <fullName evidence="2">HDOD domain protein</fullName>
    </submittedName>
</protein>